<keyword evidence="7" id="KW-0472">Membrane</keyword>
<dbReference type="EnsemblPlants" id="Kaladp0014s0019.1.v1.1">
    <property type="protein sequence ID" value="Kaladp0014s0019.1.v1.1"/>
    <property type="gene ID" value="Kaladp0014s0019.v1.1"/>
</dbReference>
<dbReference type="GO" id="GO:0009245">
    <property type="term" value="P:lipid A biosynthetic process"/>
    <property type="evidence" value="ECO:0007669"/>
    <property type="project" value="TreeGrafter"/>
</dbReference>
<dbReference type="GO" id="GO:0005886">
    <property type="term" value="C:plasma membrane"/>
    <property type="evidence" value="ECO:0007669"/>
    <property type="project" value="TreeGrafter"/>
</dbReference>
<evidence type="ECO:0000256" key="2">
    <source>
        <dbReference type="ARBA" id="ARBA00012621"/>
    </source>
</evidence>
<comment type="catalytic activity">
    <reaction evidence="5">
        <text>lipid IVA (E. coli) + CMP-3-deoxy-beta-D-manno-octulosonate = alpha-Kdo-(2-&gt;6)-lipid IVA (E. coli) + CMP + H(+)</text>
        <dbReference type="Rhea" id="RHEA:28066"/>
        <dbReference type="ChEBI" id="CHEBI:15378"/>
        <dbReference type="ChEBI" id="CHEBI:58603"/>
        <dbReference type="ChEBI" id="CHEBI:60364"/>
        <dbReference type="ChEBI" id="CHEBI:60377"/>
        <dbReference type="ChEBI" id="CHEBI:85987"/>
        <dbReference type="EC" id="2.4.99.12"/>
    </reaction>
</comment>
<feature type="site" description="Transition state stabilizer" evidence="6">
    <location>
        <position position="17"/>
    </location>
</feature>
<evidence type="ECO:0000256" key="3">
    <source>
        <dbReference type="ARBA" id="ARBA00022679"/>
    </source>
</evidence>
<dbReference type="Gene3D" id="3.40.50.11720">
    <property type="entry name" value="3-Deoxy-D-manno-octulosonic-acid transferase, N-terminal domain"/>
    <property type="match status" value="1"/>
</dbReference>
<dbReference type="PANTHER" id="PTHR42755:SF1">
    <property type="entry name" value="3-DEOXY-D-MANNO-OCTULOSONIC ACID TRANSFERASE, MITOCHONDRIAL-RELATED"/>
    <property type="match status" value="1"/>
</dbReference>
<evidence type="ECO:0000313" key="9">
    <source>
        <dbReference type="EnsemblPlants" id="Kaladp0014s0019.1.v1.1"/>
    </source>
</evidence>
<evidence type="ECO:0000313" key="10">
    <source>
        <dbReference type="Proteomes" id="UP000594263"/>
    </source>
</evidence>
<organism evidence="9 10">
    <name type="scientific">Kalanchoe fedtschenkoi</name>
    <name type="common">Lavender scallops</name>
    <name type="synonym">South American air plant</name>
    <dbReference type="NCBI Taxonomy" id="63787"/>
    <lineage>
        <taxon>Eukaryota</taxon>
        <taxon>Viridiplantae</taxon>
        <taxon>Streptophyta</taxon>
        <taxon>Embryophyta</taxon>
        <taxon>Tracheophyta</taxon>
        <taxon>Spermatophyta</taxon>
        <taxon>Magnoliopsida</taxon>
        <taxon>eudicotyledons</taxon>
        <taxon>Gunneridae</taxon>
        <taxon>Pentapetalae</taxon>
        <taxon>Saxifragales</taxon>
        <taxon>Crassulaceae</taxon>
        <taxon>Kalanchoe</taxon>
    </lineage>
</organism>
<keyword evidence="7" id="KW-0812">Transmembrane</keyword>
<dbReference type="PANTHER" id="PTHR42755">
    <property type="entry name" value="3-DEOXY-MANNO-OCTULOSONATE CYTIDYLYLTRANSFERASE"/>
    <property type="match status" value="1"/>
</dbReference>
<dbReference type="InterPro" id="IPR039901">
    <property type="entry name" value="Kdotransferase"/>
</dbReference>
<sequence>MDAFLRYWKPSVILLLESELWPNLVVYASNYGIPLALLNARISEKSYSQWSIPIFLPLISLMLSKFSLIIPLGTMQAIRFQLLNAPPFIINFSGDMKYNIDECCKLKNTVKDMDELQSQLAGRKVWMAASLHRGEGKVIIEVQKKLMLVHPDVLTIIVPRYPLDVLEITKKCQEEGLNVAVRSCCGAILPYTSVYVVDTLGELQELYRLTQIAVIGGSFLPGLAGHNISEAAAASCAILTGHHVGHFSQMIMQMQQLDPLSVKQVSGILELEEEVRHLFSDSKALEARRAAGKHALDTLSSGVAESIWNQLEFHVFRHAFCQEAA</sequence>
<feature type="transmembrane region" description="Helical" evidence="7">
    <location>
        <begin position="20"/>
        <end position="38"/>
    </location>
</feature>
<dbReference type="Proteomes" id="UP000594263">
    <property type="component" value="Unplaced"/>
</dbReference>
<evidence type="ECO:0000256" key="4">
    <source>
        <dbReference type="ARBA" id="ARBA00031445"/>
    </source>
</evidence>
<dbReference type="Gramene" id="Kaladp0014s0019.1.v1.1">
    <property type="protein sequence ID" value="Kaladp0014s0019.1.v1.1"/>
    <property type="gene ID" value="Kaladp0014s0019.v1.1"/>
</dbReference>
<dbReference type="FunFam" id="3.40.50.2000:FF:000032">
    <property type="entry name" value="3-deoxy-D-manno-octulosonic acid transferase"/>
    <property type="match status" value="1"/>
</dbReference>
<keyword evidence="7" id="KW-1133">Transmembrane helix</keyword>
<name>A0A7N0SYX2_KALFE</name>
<keyword evidence="10" id="KW-1185">Reference proteome</keyword>
<feature type="domain" description="3-deoxy-D-manno-octulosonic-acid transferase N-terminal" evidence="8">
    <location>
        <begin position="2"/>
        <end position="99"/>
    </location>
</feature>
<evidence type="ECO:0000256" key="1">
    <source>
        <dbReference type="ARBA" id="ARBA00006380"/>
    </source>
</evidence>
<dbReference type="EC" id="2.4.99.12" evidence="2"/>
<dbReference type="InterPro" id="IPR007507">
    <property type="entry name" value="Glycos_transf_N"/>
</dbReference>
<dbReference type="InterPro" id="IPR038107">
    <property type="entry name" value="Glycos_transf_N_sf"/>
</dbReference>
<dbReference type="Gene3D" id="3.40.50.2000">
    <property type="entry name" value="Glycogen Phosphorylase B"/>
    <property type="match status" value="1"/>
</dbReference>
<feature type="site" description="Transition state stabilizer" evidence="6">
    <location>
        <position position="97"/>
    </location>
</feature>
<evidence type="ECO:0000256" key="6">
    <source>
        <dbReference type="PIRSR" id="PIRSR639901-2"/>
    </source>
</evidence>
<dbReference type="OMA" id="RIWIHAL"/>
<evidence type="ECO:0000256" key="7">
    <source>
        <dbReference type="SAM" id="Phobius"/>
    </source>
</evidence>
<evidence type="ECO:0000256" key="5">
    <source>
        <dbReference type="ARBA" id="ARBA00049183"/>
    </source>
</evidence>
<dbReference type="GO" id="GO:0043842">
    <property type="term" value="F:Kdo transferase activity"/>
    <property type="evidence" value="ECO:0007669"/>
    <property type="project" value="UniProtKB-EC"/>
</dbReference>
<dbReference type="Pfam" id="PF04413">
    <property type="entry name" value="Glycos_transf_N"/>
    <property type="match status" value="1"/>
</dbReference>
<reference evidence="9" key="1">
    <citation type="submission" date="2021-01" db="UniProtKB">
        <authorList>
            <consortium name="EnsemblPlants"/>
        </authorList>
    </citation>
    <scope>IDENTIFICATION</scope>
</reference>
<comment type="similarity">
    <text evidence="1">Belongs to the glycosyltransferase group 1 family. Glycosyltransferase 30 subfamily.</text>
</comment>
<proteinExistence type="inferred from homology"/>
<dbReference type="AlphaFoldDB" id="A0A7N0SYX2"/>
<keyword evidence="3" id="KW-0808">Transferase</keyword>
<protein>
    <recommendedName>
        <fullName evidence="2">lipid IVA 3-deoxy-D-manno-octulosonic acid transferase</fullName>
        <ecNumber evidence="2">2.4.99.12</ecNumber>
    </recommendedName>
    <alternativeName>
        <fullName evidence="4">Lipid IV(A) 3-deoxy-D-manno-octulosonic acid transferase</fullName>
    </alternativeName>
</protein>
<evidence type="ECO:0000259" key="8">
    <source>
        <dbReference type="Pfam" id="PF04413"/>
    </source>
</evidence>
<feature type="transmembrane region" description="Helical" evidence="7">
    <location>
        <begin position="50"/>
        <end position="72"/>
    </location>
</feature>
<accession>A0A7N0SYX2</accession>